<dbReference type="CDD" id="cd04643">
    <property type="entry name" value="CBS_pair_bac"/>
    <property type="match status" value="1"/>
</dbReference>
<protein>
    <submittedName>
        <fullName evidence="3">Cyclic-di-AMP-binding protein CbpB</fullName>
    </submittedName>
</protein>
<organism evidence="3 4">
    <name type="scientific">Carnobacterium maltaromaticum</name>
    <name type="common">Carnobacterium piscicola</name>
    <dbReference type="NCBI Taxonomy" id="2751"/>
    <lineage>
        <taxon>Bacteria</taxon>
        <taxon>Bacillati</taxon>
        <taxon>Bacillota</taxon>
        <taxon>Bacilli</taxon>
        <taxon>Lactobacillales</taxon>
        <taxon>Carnobacteriaceae</taxon>
        <taxon>Carnobacterium</taxon>
    </lineage>
</organism>
<dbReference type="NCBIfam" id="NF041630">
    <property type="entry name" value="CBS_CbpB"/>
    <property type="match status" value="1"/>
</dbReference>
<comment type="caution">
    <text evidence="3">The sequence shown here is derived from an EMBL/GenBank/DDBJ whole genome shotgun (WGS) entry which is preliminary data.</text>
</comment>
<name>A0AAW9JP17_CARML</name>
<evidence type="ECO:0000313" key="3">
    <source>
        <dbReference type="EMBL" id="MDZ5758375.1"/>
    </source>
</evidence>
<dbReference type="InterPro" id="IPR046342">
    <property type="entry name" value="CBS_dom_sf"/>
</dbReference>
<evidence type="ECO:0000259" key="2">
    <source>
        <dbReference type="Pfam" id="PF00571"/>
    </source>
</evidence>
<dbReference type="SUPFAM" id="SSF54631">
    <property type="entry name" value="CBS-domain pair"/>
    <property type="match status" value="1"/>
</dbReference>
<sequence length="166" mass="18849">MIGKEIGEMLLENKEGFLIPAEMVAHVQVNNHLDHALLVLTKIRYSVIPVLDNEYKIKGLISMPMVIDAIMGLEEIDFDKLSDICVHEVMQTEFPIVRNPYDLEDVLHLLVDNAFLCVASEDGSFTGIVTRREILKATNRIAHEFENEFEVVRKAEKKASNKSAIR</sequence>
<evidence type="ECO:0000256" key="1">
    <source>
        <dbReference type="ARBA" id="ARBA00023122"/>
    </source>
</evidence>
<dbReference type="Proteomes" id="UP001290462">
    <property type="component" value="Unassembled WGS sequence"/>
</dbReference>
<feature type="domain" description="CBS" evidence="2">
    <location>
        <begin position="86"/>
        <end position="137"/>
    </location>
</feature>
<dbReference type="InterPro" id="IPR048125">
    <property type="entry name" value="CBS_CbpB"/>
</dbReference>
<dbReference type="Pfam" id="PF00571">
    <property type="entry name" value="CBS"/>
    <property type="match status" value="1"/>
</dbReference>
<accession>A0AAW9JP17</accession>
<dbReference type="Gene3D" id="3.10.580.10">
    <property type="entry name" value="CBS-domain"/>
    <property type="match status" value="1"/>
</dbReference>
<keyword evidence="1" id="KW-0129">CBS domain</keyword>
<dbReference type="AlphaFoldDB" id="A0AAW9JP17"/>
<dbReference type="GeneID" id="83605583"/>
<dbReference type="RefSeq" id="WP_010049689.1">
    <property type="nucleotide sequence ID" value="NZ_BJOJ01000017.1"/>
</dbReference>
<proteinExistence type="predicted"/>
<dbReference type="InterPro" id="IPR051257">
    <property type="entry name" value="Diverse_CBS-Domain"/>
</dbReference>
<dbReference type="PANTHER" id="PTHR43080">
    <property type="entry name" value="CBS DOMAIN-CONTAINING PROTEIN CBSX3, MITOCHONDRIAL"/>
    <property type="match status" value="1"/>
</dbReference>
<reference evidence="3" key="1">
    <citation type="submission" date="2023-08" db="EMBL/GenBank/DDBJ databases">
        <title>Genomic characterization of piscicolin 126 produced by Carnobacterium maltaromaticum CM22 strain isolated from salmon (Salmo salar).</title>
        <authorList>
            <person name="Gonzalez-Gragera E."/>
            <person name="Garcia-Lopez J.D."/>
            <person name="Teso-Perez C."/>
            <person name="Gimenez-Hernandez I."/>
            <person name="Peralta-Sanchez J.M."/>
            <person name="Valdivia E."/>
            <person name="Montalban-Lopez M."/>
            <person name="Martin-Platero A.M."/>
            <person name="Banos A."/>
            <person name="Martinez-Bueno M."/>
        </authorList>
    </citation>
    <scope>NUCLEOTIDE SEQUENCE</scope>
    <source>
        <strain evidence="3">CM22</strain>
    </source>
</reference>
<gene>
    <name evidence="3" type="primary">cbpB</name>
    <name evidence="3" type="ORF">RAK27_06835</name>
</gene>
<dbReference type="PANTHER" id="PTHR43080:SF30">
    <property type="entry name" value="CYCLIC DI-AMP RECEPTOR B"/>
    <property type="match status" value="1"/>
</dbReference>
<dbReference type="InterPro" id="IPR000644">
    <property type="entry name" value="CBS_dom"/>
</dbReference>
<evidence type="ECO:0000313" key="4">
    <source>
        <dbReference type="Proteomes" id="UP001290462"/>
    </source>
</evidence>
<dbReference type="EMBL" id="JAVBVO010000003">
    <property type="protein sequence ID" value="MDZ5758375.1"/>
    <property type="molecule type" value="Genomic_DNA"/>
</dbReference>